<dbReference type="SMART" id="SM00729">
    <property type="entry name" value="Elp3"/>
    <property type="match status" value="1"/>
</dbReference>
<dbReference type="InterPro" id="IPR058240">
    <property type="entry name" value="rSAM_sf"/>
</dbReference>
<dbReference type="CDD" id="cd01335">
    <property type="entry name" value="Radical_SAM"/>
    <property type="match status" value="1"/>
</dbReference>
<dbReference type="KEGG" id="crw:CROST_037960"/>
<dbReference type="EMBL" id="CP096983">
    <property type="protein sequence ID" value="URZ13046.1"/>
    <property type="molecule type" value="Genomic_DNA"/>
</dbReference>
<dbReference type="STRING" id="84029.CROST_04780"/>
<dbReference type="SUPFAM" id="SSF102114">
    <property type="entry name" value="Radical SAM enzymes"/>
    <property type="match status" value="1"/>
</dbReference>
<reference evidence="1 2" key="1">
    <citation type="submission" date="2022-04" db="EMBL/GenBank/DDBJ databases">
        <title>Genome sequence of C. roseum typestrain.</title>
        <authorList>
            <person name="Poehlein A."/>
            <person name="Schoch T."/>
            <person name="Duerre P."/>
            <person name="Daniel R."/>
        </authorList>
    </citation>
    <scope>NUCLEOTIDE SEQUENCE [LARGE SCALE GENOMIC DNA]</scope>
    <source>
        <strain evidence="1 2">DSM 7320</strain>
    </source>
</reference>
<sequence length="353" mass="41024">MSELLENEQLDTNDFGSYEFLENMSGPMLISWDVTNRCNFRCMHCYNKSGDNSIHCFDDELNKEESMKLVEQIIDIKPYSMCICGGETLLRNDLIDIVKALSGNDILINMVSNGYLMNEEKAIQLKEAGINFIQISVDAFTPELHDKFRNTPGSHEKALNALKILKKVGIETAASFVPNKLNINEFSDYVDLIYKTGCKQIRMMPILPMGRGLENFEGLEPNSDEYFKFLLIVNKKKFEYSQKGMNIEWGDPLEHMYLAYDYKRYMPVQMEIKSNGDIGVSTYLPIMVGNVRRHTLREYWDQGYKKIWKLPMVRNMVSKIRTVEDFKEMTVKAWTDEPIRIDIIDDKMKEVLI</sequence>
<dbReference type="AlphaFoldDB" id="A0A1S8LSA7"/>
<evidence type="ECO:0000313" key="1">
    <source>
        <dbReference type="EMBL" id="URZ13046.1"/>
    </source>
</evidence>
<name>A0A1S8LSA7_9CLOT</name>
<dbReference type="InterPro" id="IPR050377">
    <property type="entry name" value="Radical_SAM_PqqE_MftC-like"/>
</dbReference>
<dbReference type="RefSeq" id="WP_077835311.1">
    <property type="nucleotide sequence ID" value="NZ_CP096983.1"/>
</dbReference>
<dbReference type="PANTHER" id="PTHR11228:SF7">
    <property type="entry name" value="PQQA PEPTIDE CYCLASE"/>
    <property type="match status" value="1"/>
</dbReference>
<dbReference type="SFLD" id="SFLDG01067">
    <property type="entry name" value="SPASM/twitch_domain_containing"/>
    <property type="match status" value="1"/>
</dbReference>
<dbReference type="GO" id="GO:0051536">
    <property type="term" value="F:iron-sulfur cluster binding"/>
    <property type="evidence" value="ECO:0007669"/>
    <property type="project" value="InterPro"/>
</dbReference>
<keyword evidence="1" id="KW-0560">Oxidoreductase</keyword>
<dbReference type="InterPro" id="IPR007197">
    <property type="entry name" value="rSAM"/>
</dbReference>
<organism evidence="1 2">
    <name type="scientific">Clostridium felsineum</name>
    <dbReference type="NCBI Taxonomy" id="36839"/>
    <lineage>
        <taxon>Bacteria</taxon>
        <taxon>Bacillati</taxon>
        <taxon>Bacillota</taxon>
        <taxon>Clostridia</taxon>
        <taxon>Eubacteriales</taxon>
        <taxon>Clostridiaceae</taxon>
        <taxon>Clostridium</taxon>
    </lineage>
</organism>
<dbReference type="PROSITE" id="PS51918">
    <property type="entry name" value="RADICAL_SAM"/>
    <property type="match status" value="1"/>
</dbReference>
<dbReference type="GO" id="GO:0016491">
    <property type="term" value="F:oxidoreductase activity"/>
    <property type="evidence" value="ECO:0007669"/>
    <property type="project" value="UniProtKB-KW"/>
</dbReference>
<gene>
    <name evidence="1" type="primary">pqqE_5</name>
    <name evidence="1" type="ORF">CROST_037960</name>
</gene>
<dbReference type="PANTHER" id="PTHR11228">
    <property type="entry name" value="RADICAL SAM DOMAIN PROTEIN"/>
    <property type="match status" value="1"/>
</dbReference>
<evidence type="ECO:0000313" key="2">
    <source>
        <dbReference type="Proteomes" id="UP000190951"/>
    </source>
</evidence>
<dbReference type="SFLD" id="SFLDG01386">
    <property type="entry name" value="main_SPASM_domain-containing"/>
    <property type="match status" value="1"/>
</dbReference>
<protein>
    <submittedName>
        <fullName evidence="1">PqqA peptide cyclase</fullName>
        <ecNumber evidence="1">1.21.98.4</ecNumber>
    </submittedName>
</protein>
<dbReference type="Proteomes" id="UP000190951">
    <property type="component" value="Chromosome"/>
</dbReference>
<dbReference type="Gene3D" id="3.20.20.70">
    <property type="entry name" value="Aldolase class I"/>
    <property type="match status" value="1"/>
</dbReference>
<dbReference type="InterPro" id="IPR006638">
    <property type="entry name" value="Elp3/MiaA/NifB-like_rSAM"/>
</dbReference>
<accession>A0A1S8LSA7</accession>
<dbReference type="InterPro" id="IPR013785">
    <property type="entry name" value="Aldolase_TIM"/>
</dbReference>
<dbReference type="Pfam" id="PF04055">
    <property type="entry name" value="Radical_SAM"/>
    <property type="match status" value="1"/>
</dbReference>
<keyword evidence="2" id="KW-1185">Reference proteome</keyword>
<dbReference type="SFLD" id="SFLDS00029">
    <property type="entry name" value="Radical_SAM"/>
    <property type="match status" value="1"/>
</dbReference>
<dbReference type="EC" id="1.21.98.4" evidence="1"/>
<proteinExistence type="predicted"/>